<evidence type="ECO:0000256" key="1">
    <source>
        <dbReference type="SAM" id="MobiDB-lite"/>
    </source>
</evidence>
<proteinExistence type="predicted"/>
<name>A0A131YCM3_RHIAP</name>
<protein>
    <recommendedName>
        <fullName evidence="4">Pancreatic trypsin inhibitor</fullName>
    </recommendedName>
</protein>
<sequence>MKTHSAISFLALVAISAAVKPWTLDVRCRIFITGANTNCSSLKYYYNLRKPGCESTCFQGAPFRSQSACHKICGKRKQPQAQSSVPDSSVYEGHSNSSKKQQSKSPTLQAPLVTQSSWSAGKIAAPPKKTWSRLPNTVELTENNHYGAQNTWPQNHKNVAMAPSRAGGATPDVWDIEPHSRSSHDVPSQQHNSEINPVIQHDWLFSNPSIALASSFPLEMPQRVPQRWTGEWGPPSNEHVPNHVRTGSNRQSDPHLVLMPWTSRNLDNNIMPAMPYHSNEEIGSHEKNWRQNSQPNEEMGRVHLPHVHQQDWTLSDTNTGMMPTYAELNIPVQLRKDAKEPFPEDIPLHHFAIRSHIGAQVLSQLLQPEKPRVLTAAGYGRPEIQFGLEENWNDGTPSEAAGQESFLA</sequence>
<feature type="region of interest" description="Disordered" evidence="1">
    <location>
        <begin position="80"/>
        <end position="109"/>
    </location>
</feature>
<dbReference type="EMBL" id="GEDV01012721">
    <property type="protein sequence ID" value="JAP75836.1"/>
    <property type="molecule type" value="Transcribed_RNA"/>
</dbReference>
<feature type="region of interest" description="Disordered" evidence="1">
    <location>
        <begin position="388"/>
        <end position="408"/>
    </location>
</feature>
<keyword evidence="2" id="KW-0732">Signal</keyword>
<dbReference type="AlphaFoldDB" id="A0A131YCM3"/>
<feature type="compositionally biased region" description="Low complexity" evidence="1">
    <location>
        <begin position="95"/>
        <end position="105"/>
    </location>
</feature>
<evidence type="ECO:0000256" key="2">
    <source>
        <dbReference type="SAM" id="SignalP"/>
    </source>
</evidence>
<reference evidence="3" key="1">
    <citation type="journal article" date="2016" name="Ticks Tick Borne Dis.">
        <title>De novo assembly and annotation of the salivary gland transcriptome of Rhipicephalus appendiculatus male and female ticks during blood feeding.</title>
        <authorList>
            <person name="de Castro M.H."/>
            <person name="de Klerk D."/>
            <person name="Pienaar R."/>
            <person name="Latif A.A."/>
            <person name="Rees D.J."/>
            <person name="Mans B.J."/>
        </authorList>
    </citation>
    <scope>NUCLEOTIDE SEQUENCE</scope>
    <source>
        <tissue evidence="3">Salivary glands</tissue>
    </source>
</reference>
<organism evidence="3">
    <name type="scientific">Rhipicephalus appendiculatus</name>
    <name type="common">Brown ear tick</name>
    <dbReference type="NCBI Taxonomy" id="34631"/>
    <lineage>
        <taxon>Eukaryota</taxon>
        <taxon>Metazoa</taxon>
        <taxon>Ecdysozoa</taxon>
        <taxon>Arthropoda</taxon>
        <taxon>Chelicerata</taxon>
        <taxon>Arachnida</taxon>
        <taxon>Acari</taxon>
        <taxon>Parasitiformes</taxon>
        <taxon>Ixodida</taxon>
        <taxon>Ixodoidea</taxon>
        <taxon>Ixodidae</taxon>
        <taxon>Rhipicephalinae</taxon>
        <taxon>Rhipicephalus</taxon>
        <taxon>Rhipicephalus</taxon>
    </lineage>
</organism>
<evidence type="ECO:0008006" key="4">
    <source>
        <dbReference type="Google" id="ProtNLM"/>
    </source>
</evidence>
<evidence type="ECO:0000313" key="3">
    <source>
        <dbReference type="EMBL" id="JAP75836.1"/>
    </source>
</evidence>
<feature type="signal peptide" evidence="2">
    <location>
        <begin position="1"/>
        <end position="18"/>
    </location>
</feature>
<accession>A0A131YCM3</accession>
<feature type="chain" id="PRO_5007284593" description="Pancreatic trypsin inhibitor" evidence="2">
    <location>
        <begin position="19"/>
        <end position="408"/>
    </location>
</feature>